<dbReference type="InterPro" id="IPR051122">
    <property type="entry name" value="SDR_DHRS6-like"/>
</dbReference>
<protein>
    <recommendedName>
        <fullName evidence="6">SDR family NAD(P)-dependent oxidoreductase</fullName>
    </recommendedName>
</protein>
<dbReference type="PANTHER" id="PTHR43477">
    <property type="entry name" value="DIHYDROANTICAPSIN 7-DEHYDROGENASE"/>
    <property type="match status" value="1"/>
</dbReference>
<comment type="similarity">
    <text evidence="1">Belongs to the short-chain dehydrogenases/reductases (SDR) family.</text>
</comment>
<sequence>MNIYRGRFKGRTAIVTGAASGIGRDVARRLSAEGAKVSIWDANEAALAPARRSSRPNSESISGSASRTGSRL</sequence>
<evidence type="ECO:0000256" key="3">
    <source>
        <dbReference type="SAM" id="MobiDB-lite"/>
    </source>
</evidence>
<dbReference type="InterPro" id="IPR002347">
    <property type="entry name" value="SDR_fam"/>
</dbReference>
<dbReference type="PANTHER" id="PTHR43477:SF1">
    <property type="entry name" value="DIHYDROANTICAPSIN 7-DEHYDROGENASE"/>
    <property type="match status" value="1"/>
</dbReference>
<dbReference type="Pfam" id="PF00106">
    <property type="entry name" value="adh_short"/>
    <property type="match status" value="1"/>
</dbReference>
<feature type="compositionally biased region" description="Polar residues" evidence="3">
    <location>
        <begin position="61"/>
        <end position="72"/>
    </location>
</feature>
<evidence type="ECO:0000256" key="1">
    <source>
        <dbReference type="ARBA" id="ARBA00006484"/>
    </source>
</evidence>
<dbReference type="SUPFAM" id="SSF51735">
    <property type="entry name" value="NAD(P)-binding Rossmann-fold domains"/>
    <property type="match status" value="1"/>
</dbReference>
<feature type="region of interest" description="Disordered" evidence="3">
    <location>
        <begin position="48"/>
        <end position="72"/>
    </location>
</feature>
<organism evidence="4 5">
    <name type="scientific">Bradyrhizobium betae</name>
    <dbReference type="NCBI Taxonomy" id="244734"/>
    <lineage>
        <taxon>Bacteria</taxon>
        <taxon>Pseudomonadati</taxon>
        <taxon>Pseudomonadota</taxon>
        <taxon>Alphaproteobacteria</taxon>
        <taxon>Hyphomicrobiales</taxon>
        <taxon>Nitrobacteraceae</taxon>
        <taxon>Bradyrhizobium</taxon>
    </lineage>
</organism>
<gene>
    <name evidence="4" type="ORF">B5V03_02040</name>
</gene>
<comment type="caution">
    <text evidence="4">The sequence shown here is derived from an EMBL/GenBank/DDBJ whole genome shotgun (WGS) entry which is preliminary data.</text>
</comment>
<dbReference type="Proteomes" id="UP000290819">
    <property type="component" value="Unassembled WGS sequence"/>
</dbReference>
<dbReference type="GO" id="GO:0016491">
    <property type="term" value="F:oxidoreductase activity"/>
    <property type="evidence" value="ECO:0007669"/>
    <property type="project" value="UniProtKB-KW"/>
</dbReference>
<dbReference type="InterPro" id="IPR036291">
    <property type="entry name" value="NAD(P)-bd_dom_sf"/>
</dbReference>
<feature type="compositionally biased region" description="Low complexity" evidence="3">
    <location>
        <begin position="48"/>
        <end position="60"/>
    </location>
</feature>
<dbReference type="AlphaFoldDB" id="A0A4Q1VS06"/>
<dbReference type="EMBL" id="MZXW01000004">
    <property type="protein sequence ID" value="RXT54346.1"/>
    <property type="molecule type" value="Genomic_DNA"/>
</dbReference>
<evidence type="ECO:0000256" key="2">
    <source>
        <dbReference type="ARBA" id="ARBA00023002"/>
    </source>
</evidence>
<name>A0A4Q1VS06_9BRAD</name>
<proteinExistence type="inferred from homology"/>
<accession>A0A4Q1VS06</accession>
<evidence type="ECO:0000313" key="5">
    <source>
        <dbReference type="Proteomes" id="UP000290819"/>
    </source>
</evidence>
<keyword evidence="2" id="KW-0560">Oxidoreductase</keyword>
<evidence type="ECO:0008006" key="6">
    <source>
        <dbReference type="Google" id="ProtNLM"/>
    </source>
</evidence>
<keyword evidence="5" id="KW-1185">Reference proteome</keyword>
<reference evidence="4 5" key="1">
    <citation type="submission" date="2017-03" db="EMBL/GenBank/DDBJ databases">
        <authorList>
            <person name="Safronova V.I."/>
            <person name="Sazanova A.L."/>
            <person name="Chirak E.R."/>
        </authorList>
    </citation>
    <scope>NUCLEOTIDE SEQUENCE [LARGE SCALE GENOMIC DNA]</scope>
    <source>
        <strain evidence="4 5">Opo-243</strain>
    </source>
</reference>
<evidence type="ECO:0000313" key="4">
    <source>
        <dbReference type="EMBL" id="RXT54346.1"/>
    </source>
</evidence>
<dbReference type="Gene3D" id="3.40.50.720">
    <property type="entry name" value="NAD(P)-binding Rossmann-like Domain"/>
    <property type="match status" value="1"/>
</dbReference>